<evidence type="ECO:0000313" key="2">
    <source>
        <dbReference type="Proteomes" id="UP000007798"/>
    </source>
</evidence>
<dbReference type="OrthoDB" id="8006210at2759"/>
<dbReference type="Proteomes" id="UP000007798">
    <property type="component" value="Unassembled WGS sequence"/>
</dbReference>
<dbReference type="AlphaFoldDB" id="A0A0Q9X324"/>
<proteinExistence type="predicted"/>
<dbReference type="STRING" id="7260.A0A0Q9X324"/>
<sequence length="164" mass="18383">MKQKQEIEKLAHVVGERKSEVEDRESFLVHVQATLDAARKSNASKRNLLEQRKSTVRQHNNELLECMHTLKETTGIYINHGAMPDREKGVIMVEDKCIPFNYPAAANGEFLEILKGCGNCNPNKWLNLLTAGPEVEDSVESSRKAHVAESSIIEIDLTSPTNTK</sequence>
<evidence type="ECO:0008006" key="3">
    <source>
        <dbReference type="Google" id="ProtNLM"/>
    </source>
</evidence>
<dbReference type="FunCoup" id="A0A0Q9X324">
    <property type="interactions" value="55"/>
</dbReference>
<gene>
    <name evidence="1" type="primary">Dwil\GK27454</name>
    <name evidence="1" type="ORF">Dwil_GK27454</name>
</gene>
<protein>
    <recommendedName>
        <fullName evidence="3">Kinetochore protein Spc25</fullName>
    </recommendedName>
</protein>
<reference evidence="1 2" key="1">
    <citation type="journal article" date="2007" name="Nature">
        <title>Evolution of genes and genomes on the Drosophila phylogeny.</title>
        <authorList>
            <consortium name="Drosophila 12 Genomes Consortium"/>
            <person name="Clark A.G."/>
            <person name="Eisen M.B."/>
            <person name="Smith D.R."/>
            <person name="Bergman C.M."/>
            <person name="Oliver B."/>
            <person name="Markow T.A."/>
            <person name="Kaufman T.C."/>
            <person name="Kellis M."/>
            <person name="Gelbart W."/>
            <person name="Iyer V.N."/>
            <person name="Pollard D.A."/>
            <person name="Sackton T.B."/>
            <person name="Larracuente A.M."/>
            <person name="Singh N.D."/>
            <person name="Abad J.P."/>
            <person name="Abt D.N."/>
            <person name="Adryan B."/>
            <person name="Aguade M."/>
            <person name="Akashi H."/>
            <person name="Anderson W.W."/>
            <person name="Aquadro C.F."/>
            <person name="Ardell D.H."/>
            <person name="Arguello R."/>
            <person name="Artieri C.G."/>
            <person name="Barbash D.A."/>
            <person name="Barker D."/>
            <person name="Barsanti P."/>
            <person name="Batterham P."/>
            <person name="Batzoglou S."/>
            <person name="Begun D."/>
            <person name="Bhutkar A."/>
            <person name="Blanco E."/>
            <person name="Bosak S.A."/>
            <person name="Bradley R.K."/>
            <person name="Brand A.D."/>
            <person name="Brent M.R."/>
            <person name="Brooks A.N."/>
            <person name="Brown R.H."/>
            <person name="Butlin R.K."/>
            <person name="Caggese C."/>
            <person name="Calvi B.R."/>
            <person name="Bernardo de Carvalho A."/>
            <person name="Caspi A."/>
            <person name="Castrezana S."/>
            <person name="Celniker S.E."/>
            <person name="Chang J.L."/>
            <person name="Chapple C."/>
            <person name="Chatterji S."/>
            <person name="Chinwalla A."/>
            <person name="Civetta A."/>
            <person name="Clifton S.W."/>
            <person name="Comeron J.M."/>
            <person name="Costello J.C."/>
            <person name="Coyne J.A."/>
            <person name="Daub J."/>
            <person name="David R.G."/>
            <person name="Delcher A.L."/>
            <person name="Delehaunty K."/>
            <person name="Do C.B."/>
            <person name="Ebling H."/>
            <person name="Edwards K."/>
            <person name="Eickbush T."/>
            <person name="Evans J.D."/>
            <person name="Filipski A."/>
            <person name="Findeiss S."/>
            <person name="Freyhult E."/>
            <person name="Fulton L."/>
            <person name="Fulton R."/>
            <person name="Garcia A.C."/>
            <person name="Gardiner A."/>
            <person name="Garfield D.A."/>
            <person name="Garvin B.E."/>
            <person name="Gibson G."/>
            <person name="Gilbert D."/>
            <person name="Gnerre S."/>
            <person name="Godfrey J."/>
            <person name="Good R."/>
            <person name="Gotea V."/>
            <person name="Gravely B."/>
            <person name="Greenberg A.J."/>
            <person name="Griffiths-Jones S."/>
            <person name="Gross S."/>
            <person name="Guigo R."/>
            <person name="Gustafson E.A."/>
            <person name="Haerty W."/>
            <person name="Hahn M.W."/>
            <person name="Halligan D.L."/>
            <person name="Halpern A.L."/>
            <person name="Halter G.M."/>
            <person name="Han M.V."/>
            <person name="Heger A."/>
            <person name="Hillier L."/>
            <person name="Hinrichs A.S."/>
            <person name="Holmes I."/>
            <person name="Hoskins R.A."/>
            <person name="Hubisz M.J."/>
            <person name="Hultmark D."/>
            <person name="Huntley M.A."/>
            <person name="Jaffe D.B."/>
            <person name="Jagadeeshan S."/>
            <person name="Jeck W.R."/>
            <person name="Johnson J."/>
            <person name="Jones C.D."/>
            <person name="Jordan W.C."/>
            <person name="Karpen G.H."/>
            <person name="Kataoka E."/>
            <person name="Keightley P.D."/>
            <person name="Kheradpour P."/>
            <person name="Kirkness E.F."/>
            <person name="Koerich L.B."/>
            <person name="Kristiansen K."/>
            <person name="Kudrna D."/>
            <person name="Kulathinal R.J."/>
            <person name="Kumar S."/>
            <person name="Kwok R."/>
            <person name="Lander E."/>
            <person name="Langley C.H."/>
            <person name="Lapoint R."/>
            <person name="Lazzaro B.P."/>
            <person name="Lee S.J."/>
            <person name="Levesque L."/>
            <person name="Li R."/>
            <person name="Lin C.F."/>
            <person name="Lin M.F."/>
            <person name="Lindblad-Toh K."/>
            <person name="Llopart A."/>
            <person name="Long M."/>
            <person name="Low L."/>
            <person name="Lozovsky E."/>
            <person name="Lu J."/>
            <person name="Luo M."/>
            <person name="Machado C.A."/>
            <person name="Makalowski W."/>
            <person name="Marzo M."/>
            <person name="Matsuda M."/>
            <person name="Matzkin L."/>
            <person name="McAllister B."/>
            <person name="McBride C.S."/>
            <person name="McKernan B."/>
            <person name="McKernan K."/>
            <person name="Mendez-Lago M."/>
            <person name="Minx P."/>
            <person name="Mollenhauer M.U."/>
            <person name="Montooth K."/>
            <person name="Mount S.M."/>
            <person name="Mu X."/>
            <person name="Myers E."/>
            <person name="Negre B."/>
            <person name="Newfeld S."/>
            <person name="Nielsen R."/>
            <person name="Noor M.A."/>
            <person name="O'Grady P."/>
            <person name="Pachter L."/>
            <person name="Papaceit M."/>
            <person name="Parisi M.J."/>
            <person name="Parisi M."/>
            <person name="Parts L."/>
            <person name="Pedersen J.S."/>
            <person name="Pesole G."/>
            <person name="Phillippy A.M."/>
            <person name="Ponting C.P."/>
            <person name="Pop M."/>
            <person name="Porcelli D."/>
            <person name="Powell J.R."/>
            <person name="Prohaska S."/>
            <person name="Pruitt K."/>
            <person name="Puig M."/>
            <person name="Quesneville H."/>
            <person name="Ram K.R."/>
            <person name="Rand D."/>
            <person name="Rasmussen M.D."/>
            <person name="Reed L.K."/>
            <person name="Reenan R."/>
            <person name="Reily A."/>
            <person name="Remington K.A."/>
            <person name="Rieger T.T."/>
            <person name="Ritchie M.G."/>
            <person name="Robin C."/>
            <person name="Rogers Y.H."/>
            <person name="Rohde C."/>
            <person name="Rozas J."/>
            <person name="Rubenfield M.J."/>
            <person name="Ruiz A."/>
            <person name="Russo S."/>
            <person name="Salzberg S.L."/>
            <person name="Sanchez-Gracia A."/>
            <person name="Saranga D.J."/>
            <person name="Sato H."/>
            <person name="Schaeffer S.W."/>
            <person name="Schatz M.C."/>
            <person name="Schlenke T."/>
            <person name="Schwartz R."/>
            <person name="Segarra C."/>
            <person name="Singh R.S."/>
            <person name="Sirot L."/>
            <person name="Sirota M."/>
            <person name="Sisneros N.B."/>
            <person name="Smith C.D."/>
            <person name="Smith T.F."/>
            <person name="Spieth J."/>
            <person name="Stage D.E."/>
            <person name="Stark A."/>
            <person name="Stephan W."/>
            <person name="Strausberg R.L."/>
            <person name="Strempel S."/>
            <person name="Sturgill D."/>
            <person name="Sutton G."/>
            <person name="Sutton G.G."/>
            <person name="Tao W."/>
            <person name="Teichmann S."/>
            <person name="Tobari Y.N."/>
            <person name="Tomimura Y."/>
            <person name="Tsolas J.M."/>
            <person name="Valente V.L."/>
            <person name="Venter E."/>
            <person name="Venter J.C."/>
            <person name="Vicario S."/>
            <person name="Vieira F.G."/>
            <person name="Vilella A.J."/>
            <person name="Villasante A."/>
            <person name="Walenz B."/>
            <person name="Wang J."/>
            <person name="Wasserman M."/>
            <person name="Watts T."/>
            <person name="Wilson D."/>
            <person name="Wilson R.K."/>
            <person name="Wing R.A."/>
            <person name="Wolfner M.F."/>
            <person name="Wong A."/>
            <person name="Wong G.K."/>
            <person name="Wu C.I."/>
            <person name="Wu G."/>
            <person name="Yamamoto D."/>
            <person name="Yang H.P."/>
            <person name="Yang S.P."/>
            <person name="Yorke J.A."/>
            <person name="Yoshida K."/>
            <person name="Zdobnov E."/>
            <person name="Zhang P."/>
            <person name="Zhang Y."/>
            <person name="Zimin A.V."/>
            <person name="Baldwin J."/>
            <person name="Abdouelleil A."/>
            <person name="Abdulkadir J."/>
            <person name="Abebe A."/>
            <person name="Abera B."/>
            <person name="Abreu J."/>
            <person name="Acer S.C."/>
            <person name="Aftuck L."/>
            <person name="Alexander A."/>
            <person name="An P."/>
            <person name="Anderson E."/>
            <person name="Anderson S."/>
            <person name="Arachi H."/>
            <person name="Azer M."/>
            <person name="Bachantsang P."/>
            <person name="Barry A."/>
            <person name="Bayul T."/>
            <person name="Berlin A."/>
            <person name="Bessette D."/>
            <person name="Bloom T."/>
            <person name="Blye J."/>
            <person name="Boguslavskiy L."/>
            <person name="Bonnet C."/>
            <person name="Boukhgalter B."/>
            <person name="Bourzgui I."/>
            <person name="Brown A."/>
            <person name="Cahill P."/>
            <person name="Channer S."/>
            <person name="Cheshatsang Y."/>
            <person name="Chuda L."/>
            <person name="Citroen M."/>
            <person name="Collymore A."/>
            <person name="Cooke P."/>
            <person name="Costello M."/>
            <person name="D'Aco K."/>
            <person name="Daza R."/>
            <person name="De Haan G."/>
            <person name="DeGray S."/>
            <person name="DeMaso C."/>
            <person name="Dhargay N."/>
            <person name="Dooley K."/>
            <person name="Dooley E."/>
            <person name="Doricent M."/>
            <person name="Dorje P."/>
            <person name="Dorjee K."/>
            <person name="Dupes A."/>
            <person name="Elong R."/>
            <person name="Falk J."/>
            <person name="Farina A."/>
            <person name="Faro S."/>
            <person name="Ferguson D."/>
            <person name="Fisher S."/>
            <person name="Foley C.D."/>
            <person name="Franke A."/>
            <person name="Friedrich D."/>
            <person name="Gadbois L."/>
            <person name="Gearin G."/>
            <person name="Gearin C.R."/>
            <person name="Giannoukos G."/>
            <person name="Goode T."/>
            <person name="Graham J."/>
            <person name="Grandbois E."/>
            <person name="Grewal S."/>
            <person name="Gyaltsen K."/>
            <person name="Hafez N."/>
            <person name="Hagos B."/>
            <person name="Hall J."/>
            <person name="Henson C."/>
            <person name="Hollinger A."/>
            <person name="Honan T."/>
            <person name="Huard M.D."/>
            <person name="Hughes L."/>
            <person name="Hurhula B."/>
            <person name="Husby M.E."/>
            <person name="Kamat A."/>
            <person name="Kanga B."/>
            <person name="Kashin S."/>
            <person name="Khazanovich D."/>
            <person name="Kisner P."/>
            <person name="Lance K."/>
            <person name="Lara M."/>
            <person name="Lee W."/>
            <person name="Lennon N."/>
            <person name="Letendre F."/>
            <person name="LeVine R."/>
            <person name="Lipovsky A."/>
            <person name="Liu X."/>
            <person name="Liu J."/>
            <person name="Liu S."/>
            <person name="Lokyitsang T."/>
            <person name="Lokyitsang Y."/>
            <person name="Lubonja R."/>
            <person name="Lui A."/>
            <person name="MacDonald P."/>
            <person name="Magnisalis V."/>
            <person name="Maru K."/>
            <person name="Matthews C."/>
            <person name="McCusker W."/>
            <person name="McDonough S."/>
            <person name="Mehta T."/>
            <person name="Meldrim J."/>
            <person name="Meneus L."/>
            <person name="Mihai O."/>
            <person name="Mihalev A."/>
            <person name="Mihova T."/>
            <person name="Mittelman R."/>
            <person name="Mlenga V."/>
            <person name="Montmayeur A."/>
            <person name="Mulrain L."/>
            <person name="Navidi A."/>
            <person name="Naylor J."/>
            <person name="Negash T."/>
            <person name="Nguyen T."/>
            <person name="Nguyen N."/>
            <person name="Nicol R."/>
            <person name="Norbu C."/>
            <person name="Norbu N."/>
            <person name="Novod N."/>
            <person name="O'Neill B."/>
            <person name="Osman S."/>
            <person name="Markiewicz E."/>
            <person name="Oyono O.L."/>
            <person name="Patti C."/>
            <person name="Phunkhang P."/>
            <person name="Pierre F."/>
            <person name="Priest M."/>
            <person name="Raghuraman S."/>
            <person name="Rege F."/>
            <person name="Reyes R."/>
            <person name="Rise C."/>
            <person name="Rogov P."/>
            <person name="Ross K."/>
            <person name="Ryan E."/>
            <person name="Settipalli S."/>
            <person name="Shea T."/>
            <person name="Sherpa N."/>
            <person name="Shi L."/>
            <person name="Shih D."/>
            <person name="Sparrow T."/>
            <person name="Spaulding J."/>
            <person name="Stalker J."/>
            <person name="Stange-Thomann N."/>
            <person name="Stavropoulos S."/>
            <person name="Stone C."/>
            <person name="Strader C."/>
            <person name="Tesfaye S."/>
            <person name="Thomson T."/>
            <person name="Thoulutsang Y."/>
            <person name="Thoulutsang D."/>
            <person name="Topham K."/>
            <person name="Topping I."/>
            <person name="Tsamla T."/>
            <person name="Vassiliev H."/>
            <person name="Vo A."/>
            <person name="Wangchuk T."/>
            <person name="Wangdi T."/>
            <person name="Weiand M."/>
            <person name="Wilkinson J."/>
            <person name="Wilson A."/>
            <person name="Yadav S."/>
            <person name="Young G."/>
            <person name="Yu Q."/>
            <person name="Zembek L."/>
            <person name="Zhong D."/>
            <person name="Zimmer A."/>
            <person name="Zwirko Z."/>
            <person name="Jaffe D.B."/>
            <person name="Alvarez P."/>
            <person name="Brockman W."/>
            <person name="Butler J."/>
            <person name="Chin C."/>
            <person name="Gnerre S."/>
            <person name="Grabherr M."/>
            <person name="Kleber M."/>
            <person name="Mauceli E."/>
            <person name="MacCallum I."/>
        </authorList>
    </citation>
    <scope>NUCLEOTIDE SEQUENCE [LARGE SCALE GENOMIC DNA]</scope>
    <source>
        <strain evidence="2">Tucson 14030-0811.24</strain>
    </source>
</reference>
<accession>A0A0Q9X324</accession>
<keyword evidence="2" id="KW-1185">Reference proteome</keyword>
<organism evidence="1 2">
    <name type="scientific">Drosophila willistoni</name>
    <name type="common">Fruit fly</name>
    <dbReference type="NCBI Taxonomy" id="7260"/>
    <lineage>
        <taxon>Eukaryota</taxon>
        <taxon>Metazoa</taxon>
        <taxon>Ecdysozoa</taxon>
        <taxon>Arthropoda</taxon>
        <taxon>Hexapoda</taxon>
        <taxon>Insecta</taxon>
        <taxon>Pterygota</taxon>
        <taxon>Neoptera</taxon>
        <taxon>Endopterygota</taxon>
        <taxon>Diptera</taxon>
        <taxon>Brachycera</taxon>
        <taxon>Muscomorpha</taxon>
        <taxon>Ephydroidea</taxon>
        <taxon>Drosophilidae</taxon>
        <taxon>Drosophila</taxon>
        <taxon>Sophophora</taxon>
    </lineage>
</organism>
<dbReference type="InParanoid" id="A0A0Q9X324"/>
<dbReference type="KEGG" id="dwi:26529456"/>
<evidence type="ECO:0000313" key="1">
    <source>
        <dbReference type="EMBL" id="KRF99521.1"/>
    </source>
</evidence>
<name>A0A0Q9X324_DROWI</name>
<dbReference type="EMBL" id="CH964232">
    <property type="protein sequence ID" value="KRF99521.1"/>
    <property type="molecule type" value="Genomic_DNA"/>
</dbReference>